<accession>A0A6N6M8W7</accession>
<comment type="caution">
    <text evidence="2">The sequence shown here is derived from an EMBL/GenBank/DDBJ whole genome shotgun (WGS) entry which is preliminary data.</text>
</comment>
<keyword evidence="1" id="KW-1133">Transmembrane helix</keyword>
<name>A0A6N6M8W7_9FLAO</name>
<dbReference type="InterPro" id="IPR025250">
    <property type="entry name" value="DUF4199"/>
</dbReference>
<feature type="transmembrane region" description="Helical" evidence="1">
    <location>
        <begin position="12"/>
        <end position="33"/>
    </location>
</feature>
<dbReference type="RefSeq" id="WP_151167155.1">
    <property type="nucleotide sequence ID" value="NZ_WACR01000004.1"/>
</dbReference>
<keyword evidence="1" id="KW-0472">Membrane</keyword>
<sequence length="182" mass="21297">MAKEKQLNSPKNINSTTVALILFGLLVVFRLLIETLNWDWTIRVYPILLFILVAGYMGIREQRIKSREYLTYIMELKAALRPSAILAFLYSAFSYIFYRFVSPDFFNKMIMERRAEFEKSIAENNVGTEEANKVLQNFEQVTEYIFSPLNWATFTLLGLIMLSFIYGALLVLFARKFPKMIQ</sequence>
<feature type="transmembrane region" description="Helical" evidence="1">
    <location>
        <begin position="79"/>
        <end position="98"/>
    </location>
</feature>
<feature type="transmembrane region" description="Helical" evidence="1">
    <location>
        <begin position="40"/>
        <end position="59"/>
    </location>
</feature>
<gene>
    <name evidence="2" type="ORF">F3059_05625</name>
</gene>
<keyword evidence="3" id="KW-1185">Reference proteome</keyword>
<keyword evidence="1" id="KW-0812">Transmembrane</keyword>
<dbReference type="Proteomes" id="UP000435357">
    <property type="component" value="Unassembled WGS sequence"/>
</dbReference>
<dbReference type="AlphaFoldDB" id="A0A6N6M8W7"/>
<evidence type="ECO:0000313" key="2">
    <source>
        <dbReference type="EMBL" id="KAB1064835.1"/>
    </source>
</evidence>
<evidence type="ECO:0000256" key="1">
    <source>
        <dbReference type="SAM" id="Phobius"/>
    </source>
</evidence>
<protein>
    <submittedName>
        <fullName evidence="2">DUF4199 domain-containing protein</fullName>
    </submittedName>
</protein>
<dbReference type="Pfam" id="PF13858">
    <property type="entry name" value="DUF4199"/>
    <property type="match status" value="1"/>
</dbReference>
<evidence type="ECO:0000313" key="3">
    <source>
        <dbReference type="Proteomes" id="UP000435357"/>
    </source>
</evidence>
<reference evidence="2 3" key="1">
    <citation type="submission" date="2019-09" db="EMBL/GenBank/DDBJ databases">
        <title>Genomes of Cryomorphaceae.</title>
        <authorList>
            <person name="Bowman J.P."/>
        </authorList>
    </citation>
    <scope>NUCLEOTIDE SEQUENCE [LARGE SCALE GENOMIC DNA]</scope>
    <source>
        <strain evidence="2 3">KCTC 52047</strain>
    </source>
</reference>
<dbReference type="EMBL" id="WACR01000004">
    <property type="protein sequence ID" value="KAB1064835.1"/>
    <property type="molecule type" value="Genomic_DNA"/>
</dbReference>
<proteinExistence type="predicted"/>
<feature type="transmembrane region" description="Helical" evidence="1">
    <location>
        <begin position="151"/>
        <end position="174"/>
    </location>
</feature>
<organism evidence="2 3">
    <name type="scientific">Salibacter halophilus</name>
    <dbReference type="NCBI Taxonomy" id="1803916"/>
    <lineage>
        <taxon>Bacteria</taxon>
        <taxon>Pseudomonadati</taxon>
        <taxon>Bacteroidota</taxon>
        <taxon>Flavobacteriia</taxon>
        <taxon>Flavobacteriales</taxon>
        <taxon>Salibacteraceae</taxon>
        <taxon>Salibacter</taxon>
    </lineage>
</organism>